<protein>
    <recommendedName>
        <fullName evidence="2">DUF1817 domain-containing protein</fullName>
    </recommendedName>
</protein>
<dbReference type="EMBL" id="DQ325543">
    <property type="protein sequence ID" value="ABD96472.1"/>
    <property type="molecule type" value="Genomic_DNA"/>
</dbReference>
<dbReference type="PANTHER" id="PTHR35724">
    <property type="entry name" value="PROTEIN CHLORORESPIRATORY REDUCTION 6, CHLOROPLASTIC"/>
    <property type="match status" value="1"/>
</dbReference>
<organism evidence="1">
    <name type="scientific">uncultured marine type-A Synechococcus GOM 5D20</name>
    <dbReference type="NCBI Taxonomy" id="364154"/>
    <lineage>
        <taxon>Bacteria</taxon>
        <taxon>Bacillati</taxon>
        <taxon>Cyanobacteriota</taxon>
        <taxon>Cyanophyceae</taxon>
        <taxon>Synechococcales</taxon>
        <taxon>Synechococcaceae</taxon>
        <taxon>Synechococcus</taxon>
        <taxon>environmental samples</taxon>
    </lineage>
</organism>
<name>Q0QK55_9SYNE</name>
<dbReference type="InterPro" id="IPR014946">
    <property type="entry name" value="CRR6"/>
</dbReference>
<dbReference type="GO" id="GO:0010275">
    <property type="term" value="P:NAD(P)H dehydrogenase complex assembly"/>
    <property type="evidence" value="ECO:0007669"/>
    <property type="project" value="TreeGrafter"/>
</dbReference>
<accession>Q0QK55</accession>
<evidence type="ECO:0008006" key="2">
    <source>
        <dbReference type="Google" id="ProtNLM"/>
    </source>
</evidence>
<sequence>MEPVHINADAIRRLDLTPLQPWSSQPLPSLLELGPALELQFYWPRDPSDPRELAECPEPRLWALRADANYPWLPLLLERDQGSLIRHVAMVVPHSFNRSEGLRFEPQALELWITHRLMQLEDLCTSKLGLSQRGNLSQMAASLGYELDAGFWTLLS</sequence>
<dbReference type="AlphaFoldDB" id="Q0QK55"/>
<reference evidence="1" key="1">
    <citation type="journal article" date="2006" name="Mar. Ecol. Prog. Ser.">
        <title>Gene diversity and organization in rbcL-containing genome fragments from uncultivated Synechococcus in the Gulf of Mexico.</title>
        <authorList>
            <person name="John D.E."/>
            <person name="Wawrik B."/>
            <person name="Tabita F.R."/>
            <person name="Paul J.H."/>
        </authorList>
    </citation>
    <scope>NUCLEOTIDE SEQUENCE</scope>
</reference>
<evidence type="ECO:0000313" key="1">
    <source>
        <dbReference type="EMBL" id="ABD96472.1"/>
    </source>
</evidence>
<dbReference type="NCBIfam" id="NF038024">
    <property type="entry name" value="CRR6_slr1097"/>
    <property type="match status" value="1"/>
</dbReference>
<dbReference type="Pfam" id="PF08847">
    <property type="entry name" value="Crr6"/>
    <property type="match status" value="1"/>
</dbReference>
<dbReference type="PANTHER" id="PTHR35724:SF1">
    <property type="entry name" value="PROTEIN CHLORORESPIRATORY REDUCTION 6, CHLOROPLASTIC"/>
    <property type="match status" value="1"/>
</dbReference>
<proteinExistence type="predicted"/>